<comment type="caution">
    <text evidence="2">The sequence shown here is derived from an EMBL/GenBank/DDBJ whole genome shotgun (WGS) entry which is preliminary data.</text>
</comment>
<gene>
    <name evidence="2" type="ORF">SBOR_5685</name>
</gene>
<name>W9CDI7_SCLBF</name>
<organism evidence="2 3">
    <name type="scientific">Sclerotinia borealis (strain F-4128)</name>
    <dbReference type="NCBI Taxonomy" id="1432307"/>
    <lineage>
        <taxon>Eukaryota</taxon>
        <taxon>Fungi</taxon>
        <taxon>Dikarya</taxon>
        <taxon>Ascomycota</taxon>
        <taxon>Pezizomycotina</taxon>
        <taxon>Leotiomycetes</taxon>
        <taxon>Helotiales</taxon>
        <taxon>Sclerotiniaceae</taxon>
        <taxon>Sclerotinia</taxon>
    </lineage>
</organism>
<feature type="compositionally biased region" description="Polar residues" evidence="1">
    <location>
        <begin position="33"/>
        <end position="51"/>
    </location>
</feature>
<dbReference type="EMBL" id="AYSA01000278">
    <property type="protein sequence ID" value="ESZ93926.1"/>
    <property type="molecule type" value="Genomic_DNA"/>
</dbReference>
<protein>
    <submittedName>
        <fullName evidence="2">Uncharacterized protein</fullName>
    </submittedName>
</protein>
<dbReference type="Proteomes" id="UP000019487">
    <property type="component" value="Unassembled WGS sequence"/>
</dbReference>
<dbReference type="HOGENOM" id="CLU_891851_0_0_1"/>
<accession>W9CDI7</accession>
<evidence type="ECO:0000313" key="2">
    <source>
        <dbReference type="EMBL" id="ESZ93926.1"/>
    </source>
</evidence>
<evidence type="ECO:0000313" key="3">
    <source>
        <dbReference type="Proteomes" id="UP000019487"/>
    </source>
</evidence>
<dbReference type="AlphaFoldDB" id="W9CDI7"/>
<feature type="region of interest" description="Disordered" evidence="1">
    <location>
        <begin position="19"/>
        <end position="51"/>
    </location>
</feature>
<keyword evidence="3" id="KW-1185">Reference proteome</keyword>
<dbReference type="OrthoDB" id="3548996at2759"/>
<sequence>MSKRKLSVNTDNVWSVVGEKLENLSHKKPKSDVGSSPNSKSTTVSTPVSNQMESVEFSSTIKMTEDKPFVDLTIPTSPASSSNLSSAPTDIINIDNQITAEDTMDVNEPNTISTPDPEKTDKILCTIKFNDLYYLDFQTPFTQPDLFFDLTQDPSLWVAFFERSIHTRHTADPSQYIQYCLSAMRMRSGNCRDLLAVFVFAFIFEDDKDSYGFWTTLYRLLYWMMDFENASGQKIVYLGRIVMPGGLLRGCWNKVLQRYLQDEDYLGPIMYFTVTEESGFRWIKPEAGENLTKECSFEDNWVIELPRNEYAA</sequence>
<reference evidence="2 3" key="1">
    <citation type="journal article" date="2014" name="Genome Announc.">
        <title>Draft genome sequence of Sclerotinia borealis, a psychrophilic plant pathogenic fungus.</title>
        <authorList>
            <person name="Mardanov A.V."/>
            <person name="Beletsky A.V."/>
            <person name="Kadnikov V.V."/>
            <person name="Ignatov A.N."/>
            <person name="Ravin N.V."/>
        </authorList>
    </citation>
    <scope>NUCLEOTIDE SEQUENCE [LARGE SCALE GENOMIC DNA]</scope>
    <source>
        <strain evidence="3">F-4157</strain>
    </source>
</reference>
<evidence type="ECO:0000256" key="1">
    <source>
        <dbReference type="SAM" id="MobiDB-lite"/>
    </source>
</evidence>
<proteinExistence type="predicted"/>